<feature type="region of interest" description="Disordered" evidence="1">
    <location>
        <begin position="573"/>
        <end position="699"/>
    </location>
</feature>
<protein>
    <submittedName>
        <fullName evidence="2">Uncharacterized protein</fullName>
    </submittedName>
</protein>
<feature type="compositionally biased region" description="Acidic residues" evidence="1">
    <location>
        <begin position="466"/>
        <end position="479"/>
    </location>
</feature>
<feature type="region of interest" description="Disordered" evidence="1">
    <location>
        <begin position="1522"/>
        <end position="1616"/>
    </location>
</feature>
<feature type="compositionally biased region" description="Polar residues" evidence="1">
    <location>
        <begin position="968"/>
        <end position="977"/>
    </location>
</feature>
<name>A0A1K0GI04_9BASI</name>
<feature type="region of interest" description="Disordered" evidence="1">
    <location>
        <begin position="1137"/>
        <end position="1174"/>
    </location>
</feature>
<feature type="region of interest" description="Disordered" evidence="1">
    <location>
        <begin position="1327"/>
        <end position="1373"/>
    </location>
</feature>
<feature type="region of interest" description="Disordered" evidence="1">
    <location>
        <begin position="429"/>
        <end position="504"/>
    </location>
</feature>
<feature type="compositionally biased region" description="Polar residues" evidence="1">
    <location>
        <begin position="985"/>
        <end position="997"/>
    </location>
</feature>
<feature type="compositionally biased region" description="Low complexity" evidence="1">
    <location>
        <begin position="748"/>
        <end position="762"/>
    </location>
</feature>
<feature type="region of interest" description="Disordered" evidence="1">
    <location>
        <begin position="1"/>
        <end position="43"/>
    </location>
</feature>
<feature type="compositionally biased region" description="Basic and acidic residues" evidence="1">
    <location>
        <begin position="1629"/>
        <end position="1640"/>
    </location>
</feature>
<evidence type="ECO:0000313" key="2">
    <source>
        <dbReference type="EMBL" id="SAM64324.1"/>
    </source>
</evidence>
<feature type="compositionally biased region" description="Polar residues" evidence="1">
    <location>
        <begin position="236"/>
        <end position="251"/>
    </location>
</feature>
<feature type="region of interest" description="Disordered" evidence="1">
    <location>
        <begin position="742"/>
        <end position="806"/>
    </location>
</feature>
<feature type="region of interest" description="Disordered" evidence="1">
    <location>
        <begin position="843"/>
        <end position="997"/>
    </location>
</feature>
<keyword evidence="5" id="KW-1185">Reference proteome</keyword>
<feature type="compositionally biased region" description="Low complexity" evidence="1">
    <location>
        <begin position="30"/>
        <end position="42"/>
    </location>
</feature>
<feature type="region of interest" description="Disordered" evidence="1">
    <location>
        <begin position="1047"/>
        <end position="1090"/>
    </location>
</feature>
<feature type="compositionally biased region" description="Polar residues" evidence="1">
    <location>
        <begin position="1428"/>
        <end position="1440"/>
    </location>
</feature>
<reference evidence="3" key="3">
    <citation type="submission" date="2018-08" db="EMBL/GenBank/DDBJ databases">
        <authorList>
            <person name="Guldener U."/>
        </authorList>
    </citation>
    <scope>NUCLEOTIDE SEQUENCE</scope>
    <source>
        <strain evidence="3">UB2</strain>
    </source>
</reference>
<dbReference type="OrthoDB" id="2554322at2759"/>
<reference evidence="4" key="2">
    <citation type="submission" date="2016-04" db="EMBL/GenBank/DDBJ databases">
        <authorList>
            <person name="Guldener U."/>
            <person name="Guldener U."/>
        </authorList>
    </citation>
    <scope>NUCLEOTIDE SEQUENCE [LARGE SCALE GENOMIC DNA]</scope>
    <source>
        <strain evidence="4">UB2112</strain>
    </source>
</reference>
<feature type="compositionally biased region" description="Polar residues" evidence="1">
    <location>
        <begin position="1702"/>
        <end position="1731"/>
    </location>
</feature>
<feature type="compositionally biased region" description="Basic and acidic residues" evidence="1">
    <location>
        <begin position="16"/>
        <end position="25"/>
    </location>
</feature>
<feature type="region of interest" description="Disordered" evidence="1">
    <location>
        <begin position="1108"/>
        <end position="1127"/>
    </location>
</feature>
<feature type="compositionally biased region" description="Basic residues" evidence="1">
    <location>
        <begin position="1556"/>
        <end position="1571"/>
    </location>
</feature>
<feature type="compositionally biased region" description="Basic and acidic residues" evidence="1">
    <location>
        <begin position="253"/>
        <end position="264"/>
    </location>
</feature>
<evidence type="ECO:0000313" key="5">
    <source>
        <dbReference type="Proteomes" id="UP000658997"/>
    </source>
</evidence>
<feature type="compositionally biased region" description="Basic and acidic residues" evidence="1">
    <location>
        <begin position="672"/>
        <end position="687"/>
    </location>
</feature>
<dbReference type="Proteomes" id="UP000179920">
    <property type="component" value="Chromosome I"/>
</dbReference>
<proteinExistence type="predicted"/>
<feature type="compositionally biased region" description="Low complexity" evidence="1">
    <location>
        <begin position="195"/>
        <end position="219"/>
    </location>
</feature>
<feature type="compositionally biased region" description="Polar residues" evidence="1">
    <location>
        <begin position="1151"/>
        <end position="1169"/>
    </location>
</feature>
<sequence>MHSTASTSAGSSSSPRRPELADKRRSVVALRSPSERPSSPLRVVHAEGSCFVLEPLPSRASPSASRSTAATRHVSAPHTSASTASTSSSTFGTASCSSSPSQSRSVSSSLTPPRSKQTDRPYRPPPSSSARFYERQQQIWLLQQPSLLPPTPAAYVPSSSLHSPIAHHTAPASALPPLQPVSPPYTYAPDRERVPLPIRSRSSSLASSTSHSRAPSVSPLAPPEADGPENRARSASDASSFTRSRISNGYLSHTDDESIDHDPSRTPSAVGSRHALLQSSAPPPVTASFSYRHAALPAQQGSSPLHKSVTATPQSPIRYSLGGSFDADWDAELGISEADHVEPLRLPLLQQTADRVLHPSPTLVDPSSTAKPAPICTKVVVSGASSLSTPVSTDSHLHSIQEADLKGIRVTSSVSENWDDDFLFQNEEDTAASSSPSYGRTPPTISGGRSGANKQKRNSSHRGRDDDDDDDDDDVENWDDAFSWNADPHITPSASTSSSPHNTVQISNIPLAGALGHALHQDPSLSRELPVDVRRHLDFGRGADDLNSKKRLSNTSTASGATDFSARLAAQFDADSDRQRPSFDSDGFSHPSLLPTPSHRNALGLTGASRRSRPSTGGRNEADGDDTETETPSKGAVCATKNRPARRSLGAALGFDTSHRSTADSATSSSSRTDDKKKDEAVDSAEKTHKRSKSKLGALQRLSFSRSRINVANASSISVNVPNGNESARGVYANGMNKSQASLVSQMSSTSNRSRRAASPSSLEKSYTALRSTSFRRLLGRGGQTRTTSPNALATPSSSPPRRTSELVQPLDAFCSPVRDSLTSQTAKPPMSPPFAWLGLRRSSEVTPTHSKEQSSRRGSDNAPRDSSERLSWAVPGSPSKPSISLEGRTQRDARAMPSVQACLQSPDPSGSVPSWQNVSSSSKGLAYPPTSNLRRDFSSSNTLRAAMAQDNEDRADPTQHRHDASRTETSVRTLQPSYREVHSRNASYEATADGPTSVQYPYLGQRVLHGSNGNAYASRSVSASTAHSQTSTDSLSGYRMLKQISASSGHNAHDSEASYRTSVGSSPGLSSLSSSGWLSHGKRGATSSFDTKDTAWSAAVMSSAHHGSLRAHSDQHSGAASIPGSPINLEKTLEETPATAPRTARMLSAPDTSLSPSRQSQQGGTSYIESPMTPSRGVRLAAIESSPVKPPASAADTSAPILASANLSASSTASLQKSATRRNSLSDLKIPSRISKAQTGLRNNISLVRDFAKGIEELKMLKSSYLDHRMRAPLPSADVEDRMQNWIECADVLIGLGEGRTEADSAARVDTVSHTPLATRVDSRRTTFSDVSSYASPRSPLGGLASSQSSISGARSTSGTSQATTSTTDGVRSVDVQREIDILSAILGPTSHVESRYHGRFQSEQYSRDEVLHKSAESLKAPRSSARAGSSTNTDIQWSNLTIPSRVSFDEEKRNARSNRTKNSERAFNTVPVHGALSEVAPLEGVDVGGVDRSAKRRLRSASRAGLQGLRDLLKVFKGAETASSAPGIKATESSPSKEEPRTSVDISNPCTPAKRQKRKSLNLKRRSFLRSKTSLDNLESKDTNAAAQEVTPPMPSTPLTTVAGNRKQPSPGKVSLDTTWEVVAAKAGEEKQRKESRASRRISLQSALSGKRRSVDGGATSTQGGQRVVQSAKVEGGRHVRRPSLAVHPPTQGEDAGRGASTSVDTTYQSHPPNNADRSQSSLEAPKLSTPSTVQKLALRPEAMPGLLVYVQATKQHLIAAIEELGPAASVMACNDNTIF</sequence>
<feature type="region of interest" description="Disordered" evidence="1">
    <location>
        <begin position="1417"/>
        <end position="1440"/>
    </location>
</feature>
<feature type="region of interest" description="Disordered" evidence="1">
    <location>
        <begin position="55"/>
        <end position="136"/>
    </location>
</feature>
<reference evidence="2" key="1">
    <citation type="submission" date="2016-04" db="EMBL/GenBank/DDBJ databases">
        <authorList>
            <person name="Evans L.H."/>
            <person name="Alamgir A."/>
            <person name="Owens N."/>
            <person name="Weber N.D."/>
            <person name="Virtaneva K."/>
            <person name="Barbian K."/>
            <person name="Babar A."/>
            <person name="Rosenke K."/>
        </authorList>
    </citation>
    <scope>NUCLEOTIDE SEQUENCE</scope>
    <source>
        <strain evidence="2">UB2112</strain>
    </source>
</reference>
<dbReference type="EMBL" id="LT558117">
    <property type="protein sequence ID" value="SAM64324.1"/>
    <property type="molecule type" value="Genomic_DNA"/>
</dbReference>
<accession>A0A1K0GI04</accession>
<evidence type="ECO:0000256" key="1">
    <source>
        <dbReference type="SAM" id="MobiDB-lite"/>
    </source>
</evidence>
<feature type="region of interest" description="Disordered" evidence="1">
    <location>
        <begin position="1629"/>
        <end position="1731"/>
    </location>
</feature>
<dbReference type="Proteomes" id="UP000658997">
    <property type="component" value="Unassembled WGS sequence"/>
</dbReference>
<feature type="compositionally biased region" description="Polar residues" evidence="1">
    <location>
        <begin position="299"/>
        <end position="315"/>
    </location>
</feature>
<feature type="compositionally biased region" description="Polar residues" evidence="1">
    <location>
        <begin position="763"/>
        <end position="775"/>
    </location>
</feature>
<feature type="compositionally biased region" description="Basic and acidic residues" evidence="1">
    <location>
        <begin position="850"/>
        <end position="869"/>
    </location>
</feature>
<feature type="compositionally biased region" description="Low complexity" evidence="1">
    <location>
        <begin position="57"/>
        <end position="115"/>
    </location>
</feature>
<feature type="region of interest" description="Disordered" evidence="1">
    <location>
        <begin position="151"/>
        <end position="315"/>
    </location>
</feature>
<feature type="compositionally biased region" description="Basic and acidic residues" evidence="1">
    <location>
        <begin position="952"/>
        <end position="967"/>
    </location>
</feature>
<feature type="compositionally biased region" description="Low complexity" evidence="1">
    <location>
        <begin position="1"/>
        <end position="14"/>
    </location>
</feature>
<organism evidence="2 4">
    <name type="scientific">Ustilago bromivora</name>
    <dbReference type="NCBI Taxonomy" id="307758"/>
    <lineage>
        <taxon>Eukaryota</taxon>
        <taxon>Fungi</taxon>
        <taxon>Dikarya</taxon>
        <taxon>Basidiomycota</taxon>
        <taxon>Ustilaginomycotina</taxon>
        <taxon>Ustilaginomycetes</taxon>
        <taxon>Ustilaginales</taxon>
        <taxon>Ustilaginaceae</taxon>
        <taxon>Ustilago</taxon>
    </lineage>
</organism>
<feature type="compositionally biased region" description="Polar residues" evidence="1">
    <location>
        <begin position="492"/>
        <end position="504"/>
    </location>
</feature>
<evidence type="ECO:0000313" key="4">
    <source>
        <dbReference type="Proteomes" id="UP000179920"/>
    </source>
</evidence>
<feature type="region of interest" description="Disordered" evidence="1">
    <location>
        <begin position="1451"/>
        <end position="1470"/>
    </location>
</feature>
<gene>
    <name evidence="3" type="ORF">UBRO2_01016</name>
    <name evidence="2" type="ORF">UBRO_15050</name>
</gene>
<feature type="compositionally biased region" description="Low complexity" evidence="1">
    <location>
        <begin position="910"/>
        <end position="923"/>
    </location>
</feature>
<dbReference type="EMBL" id="ULHB01000011">
    <property type="protein sequence ID" value="SYW75861.1"/>
    <property type="molecule type" value="Genomic_DNA"/>
</dbReference>
<feature type="compositionally biased region" description="Polar residues" evidence="1">
    <location>
        <begin position="1661"/>
        <end position="1671"/>
    </location>
</feature>
<feature type="compositionally biased region" description="Low complexity" evidence="1">
    <location>
        <begin position="1063"/>
        <end position="1080"/>
    </location>
</feature>
<evidence type="ECO:0000313" key="3">
    <source>
        <dbReference type="EMBL" id="SYW75861.1"/>
    </source>
</evidence>
<feature type="compositionally biased region" description="Low complexity" evidence="1">
    <location>
        <begin position="1342"/>
        <end position="1369"/>
    </location>
</feature>